<evidence type="ECO:0000313" key="2">
    <source>
        <dbReference type="Proteomes" id="UP000006038"/>
    </source>
</evidence>
<dbReference type="EnsemblPlants" id="OB11G28050.1">
    <property type="protein sequence ID" value="OB11G28050.1"/>
    <property type="gene ID" value="OB11G28050"/>
</dbReference>
<dbReference type="Proteomes" id="UP000006038">
    <property type="component" value="Chromosome 11"/>
</dbReference>
<accession>J3NAG9</accession>
<reference evidence="1" key="1">
    <citation type="journal article" date="2013" name="Nat. Commun.">
        <title>Whole-genome sequencing of Oryza brachyantha reveals mechanisms underlying Oryza genome evolution.</title>
        <authorList>
            <person name="Chen J."/>
            <person name="Huang Q."/>
            <person name="Gao D."/>
            <person name="Wang J."/>
            <person name="Lang Y."/>
            <person name="Liu T."/>
            <person name="Li B."/>
            <person name="Bai Z."/>
            <person name="Luis Goicoechea J."/>
            <person name="Liang C."/>
            <person name="Chen C."/>
            <person name="Zhang W."/>
            <person name="Sun S."/>
            <person name="Liao Y."/>
            <person name="Zhang X."/>
            <person name="Yang L."/>
            <person name="Song C."/>
            <person name="Wang M."/>
            <person name="Shi J."/>
            <person name="Liu G."/>
            <person name="Liu J."/>
            <person name="Zhou H."/>
            <person name="Zhou W."/>
            <person name="Yu Q."/>
            <person name="An N."/>
            <person name="Chen Y."/>
            <person name="Cai Q."/>
            <person name="Wang B."/>
            <person name="Liu B."/>
            <person name="Min J."/>
            <person name="Huang Y."/>
            <person name="Wu H."/>
            <person name="Li Z."/>
            <person name="Zhang Y."/>
            <person name="Yin Y."/>
            <person name="Song W."/>
            <person name="Jiang J."/>
            <person name="Jackson S.A."/>
            <person name="Wing R.A."/>
            <person name="Wang J."/>
            <person name="Chen M."/>
        </authorList>
    </citation>
    <scope>NUCLEOTIDE SEQUENCE [LARGE SCALE GENOMIC DNA]</scope>
    <source>
        <strain evidence="1">cv. IRGC 101232</strain>
    </source>
</reference>
<dbReference type="HOGENOM" id="CLU_1436473_0_0_1"/>
<dbReference type="Gramene" id="OB11G28050.1">
    <property type="protein sequence ID" value="OB11G28050.1"/>
    <property type="gene ID" value="OB11G28050"/>
</dbReference>
<protein>
    <submittedName>
        <fullName evidence="1">Uncharacterized protein</fullName>
    </submittedName>
</protein>
<evidence type="ECO:0000313" key="1">
    <source>
        <dbReference type="EnsemblPlants" id="OB11G28050.1"/>
    </source>
</evidence>
<organism evidence="1">
    <name type="scientific">Oryza brachyantha</name>
    <name type="common">malo sina</name>
    <dbReference type="NCBI Taxonomy" id="4533"/>
    <lineage>
        <taxon>Eukaryota</taxon>
        <taxon>Viridiplantae</taxon>
        <taxon>Streptophyta</taxon>
        <taxon>Embryophyta</taxon>
        <taxon>Tracheophyta</taxon>
        <taxon>Spermatophyta</taxon>
        <taxon>Magnoliopsida</taxon>
        <taxon>Liliopsida</taxon>
        <taxon>Poales</taxon>
        <taxon>Poaceae</taxon>
        <taxon>BOP clade</taxon>
        <taxon>Oryzoideae</taxon>
        <taxon>Oryzeae</taxon>
        <taxon>Oryzinae</taxon>
        <taxon>Oryza</taxon>
    </lineage>
</organism>
<dbReference type="AlphaFoldDB" id="J3NAG9"/>
<proteinExistence type="predicted"/>
<keyword evidence="2" id="KW-1185">Reference proteome</keyword>
<reference evidence="1" key="2">
    <citation type="submission" date="2013-04" db="UniProtKB">
        <authorList>
            <consortium name="EnsemblPlants"/>
        </authorList>
    </citation>
    <scope>IDENTIFICATION</scope>
</reference>
<sequence>MSREKCGASQAVSATLQRCRDSTLEVDSKLVPLHQHCHSLLRPVRRRICNFRSLPQKHHFLNYNELSQNILHMRRSFIKFWWNADGCRTGTKYNCLLLTRVIGGDHAGALEVTIIVVPAIGLVEGIHHKCSMGLHIVRIKARTTALYRFTVNIATCIVDVVLQISIARTSLSNTPLPSTRWGRFWTRVG</sequence>
<name>J3NAG9_ORYBR</name>